<dbReference type="NCBIfam" id="NF045728">
    <property type="entry name" value="glycosyl_F510_1955"/>
    <property type="match status" value="1"/>
</dbReference>
<comment type="caution">
    <text evidence="1">The sequence shown here is derived from an EMBL/GenBank/DDBJ whole genome shotgun (WGS) entry which is preliminary data.</text>
</comment>
<dbReference type="InterPro" id="IPR006311">
    <property type="entry name" value="TAT_signal"/>
</dbReference>
<reference evidence="2" key="1">
    <citation type="submission" date="2015-03" db="EMBL/GenBank/DDBJ databases">
        <title>Luteipulveratus halotolerans sp. nov., a novel actinobacterium (Dermacoccaceae) from Sarawak, Malaysia.</title>
        <authorList>
            <person name="Juboi H."/>
            <person name="Basik A."/>
            <person name="Shamsul S.S."/>
            <person name="Arnold P."/>
            <person name="Schmitt E.K."/>
            <person name="Sanglier J.-J."/>
            <person name="Yeo T."/>
        </authorList>
    </citation>
    <scope>NUCLEOTIDE SEQUENCE [LARGE SCALE GENOMIC DNA]</scope>
    <source>
        <strain evidence="2">C296001</strain>
    </source>
</reference>
<dbReference type="OrthoDB" id="9764804at2"/>
<dbReference type="Proteomes" id="UP000037397">
    <property type="component" value="Unassembled WGS sequence"/>
</dbReference>
<name>A0A0L6CJ13_9MICO</name>
<dbReference type="SUPFAM" id="SSF110296">
    <property type="entry name" value="Oligoxyloglucan reducing end-specific cellobiohydrolase"/>
    <property type="match status" value="1"/>
</dbReference>
<dbReference type="RefSeq" id="WP_071606369.1">
    <property type="nucleotide sequence ID" value="NZ_LAIR01000002.1"/>
</dbReference>
<protein>
    <recommendedName>
        <fullName evidence="3">Photosynthesis system II assembly factor Ycf48/Hcf136-like domain-containing protein</fullName>
    </recommendedName>
</protein>
<dbReference type="InterPro" id="IPR054817">
    <property type="entry name" value="Glycosyl_F510_1955-like"/>
</dbReference>
<evidence type="ECO:0008006" key="3">
    <source>
        <dbReference type="Google" id="ProtNLM"/>
    </source>
</evidence>
<evidence type="ECO:0000313" key="1">
    <source>
        <dbReference type="EMBL" id="KNX37791.1"/>
    </source>
</evidence>
<dbReference type="Gene3D" id="2.130.10.10">
    <property type="entry name" value="YVTN repeat-like/Quinoprotein amine dehydrogenase"/>
    <property type="match status" value="1"/>
</dbReference>
<dbReference type="AlphaFoldDB" id="A0A0L6CJ13"/>
<dbReference type="PROSITE" id="PS51318">
    <property type="entry name" value="TAT"/>
    <property type="match status" value="1"/>
</dbReference>
<dbReference type="STRING" id="1631356.VV01_12540"/>
<sequence length="293" mass="30173">MLTPVTKPVSRRAAIAGLAGTVGLVATACGPKSSSDARPGAASSPSGLADVVITHIHAIAPTPQERGVLLATHEGLFEVVGRRPRRIGPVIDLMGFTIAPSGTYLASGHPGPGSPLPDPVGLIASTDRGRTWKAQSRSGVSDFHALASTTSATLAYDNALRVTKDGRTWFTATMPAPPRALAASAAGTVLATTERGLFLTYNDGQRWSPVRTPRLLVVATWVGSSTIVGADVDGRLVISGDAGRSWQTGAQVGAVDAICARRTGRSVTVDYVVGTAVRRTTDLGRGTSEVFAG</sequence>
<keyword evidence="2" id="KW-1185">Reference proteome</keyword>
<dbReference type="PROSITE" id="PS51257">
    <property type="entry name" value="PROKAR_LIPOPROTEIN"/>
    <property type="match status" value="1"/>
</dbReference>
<gene>
    <name evidence="1" type="ORF">VV01_12540</name>
</gene>
<proteinExistence type="predicted"/>
<accession>A0A0L6CJ13</accession>
<dbReference type="InterPro" id="IPR015943">
    <property type="entry name" value="WD40/YVTN_repeat-like_dom_sf"/>
</dbReference>
<dbReference type="EMBL" id="LAIR01000002">
    <property type="protein sequence ID" value="KNX37791.1"/>
    <property type="molecule type" value="Genomic_DNA"/>
</dbReference>
<evidence type="ECO:0000313" key="2">
    <source>
        <dbReference type="Proteomes" id="UP000037397"/>
    </source>
</evidence>
<organism evidence="1 2">
    <name type="scientific">Luteipulveratus halotolerans</name>
    <dbReference type="NCBI Taxonomy" id="1631356"/>
    <lineage>
        <taxon>Bacteria</taxon>
        <taxon>Bacillati</taxon>
        <taxon>Actinomycetota</taxon>
        <taxon>Actinomycetes</taxon>
        <taxon>Micrococcales</taxon>
        <taxon>Dermacoccaceae</taxon>
        <taxon>Luteipulveratus</taxon>
    </lineage>
</organism>